<keyword evidence="1" id="KW-1185">Reference proteome</keyword>
<organism evidence="1 2">
    <name type="scientific">Ascaris lumbricoides</name>
    <name type="common">Giant roundworm</name>
    <dbReference type="NCBI Taxonomy" id="6252"/>
    <lineage>
        <taxon>Eukaryota</taxon>
        <taxon>Metazoa</taxon>
        <taxon>Ecdysozoa</taxon>
        <taxon>Nematoda</taxon>
        <taxon>Chromadorea</taxon>
        <taxon>Rhabditida</taxon>
        <taxon>Spirurina</taxon>
        <taxon>Ascaridomorpha</taxon>
        <taxon>Ascaridoidea</taxon>
        <taxon>Ascarididae</taxon>
        <taxon>Ascaris</taxon>
    </lineage>
</organism>
<protein>
    <submittedName>
        <fullName evidence="2">Uncharacterized protein</fullName>
    </submittedName>
</protein>
<proteinExistence type="predicted"/>
<evidence type="ECO:0000313" key="1">
    <source>
        <dbReference type="Proteomes" id="UP000036681"/>
    </source>
</evidence>
<accession>A0A0M3IS08</accession>
<dbReference type="Proteomes" id="UP000036681">
    <property type="component" value="Unplaced"/>
</dbReference>
<dbReference type="AlphaFoldDB" id="A0A0M3IS08"/>
<sequence length="32" mass="3661">MLTAPHLKTTESTRVMCTSKRFSKSFVKNFAL</sequence>
<evidence type="ECO:0000313" key="2">
    <source>
        <dbReference type="WBParaSite" id="ALUE_0002153601-mRNA-1"/>
    </source>
</evidence>
<dbReference type="WBParaSite" id="ALUE_0002153601-mRNA-1">
    <property type="protein sequence ID" value="ALUE_0002153601-mRNA-1"/>
    <property type="gene ID" value="ALUE_0002153601"/>
</dbReference>
<name>A0A0M3IS08_ASCLU</name>
<reference evidence="2" key="1">
    <citation type="submission" date="2017-02" db="UniProtKB">
        <authorList>
            <consortium name="WormBaseParasite"/>
        </authorList>
    </citation>
    <scope>IDENTIFICATION</scope>
</reference>